<evidence type="ECO:0000256" key="12">
    <source>
        <dbReference type="HAMAP-Rule" id="MF_00435"/>
    </source>
</evidence>
<feature type="binding site" evidence="13">
    <location>
        <position position="278"/>
    </location>
    <ligand>
        <name>substrate</name>
    </ligand>
</feature>
<evidence type="ECO:0000256" key="8">
    <source>
        <dbReference type="ARBA" id="ARBA00022857"/>
    </source>
</evidence>
<evidence type="ECO:0000256" key="9">
    <source>
        <dbReference type="ARBA" id="ARBA00023002"/>
    </source>
</evidence>
<feature type="binding site" evidence="12 13">
    <location>
        <position position="414"/>
    </location>
    <ligand>
        <name>substrate</name>
    </ligand>
</feature>
<dbReference type="NCBIfam" id="TIGR00465">
    <property type="entry name" value="ilvC"/>
    <property type="match status" value="1"/>
</dbReference>
<dbReference type="Pfam" id="PF07991">
    <property type="entry name" value="KARI_N"/>
    <property type="match status" value="1"/>
</dbReference>
<keyword evidence="17" id="KW-1185">Reference proteome</keyword>
<evidence type="ECO:0000256" key="4">
    <source>
        <dbReference type="ARBA" id="ARBA00022605"/>
    </source>
</evidence>
<dbReference type="RefSeq" id="WP_047877665.1">
    <property type="nucleotide sequence ID" value="NZ_LDOT01000004.1"/>
</dbReference>
<feature type="binding site" evidence="12">
    <location>
        <position position="158"/>
    </location>
    <ligand>
        <name>NADP(+)</name>
        <dbReference type="ChEBI" id="CHEBI:58349"/>
    </ligand>
</feature>
<feature type="domain" description="KARI N-terminal Rossmann" evidence="14">
    <location>
        <begin position="14"/>
        <end position="208"/>
    </location>
</feature>
<feature type="active site" evidence="12">
    <location>
        <position position="132"/>
    </location>
</feature>
<dbReference type="FunFam" id="1.10.1040.10:FF:000007">
    <property type="entry name" value="Ketol-acid reductoisomerase (NADP(+))"/>
    <property type="match status" value="1"/>
</dbReference>
<dbReference type="GO" id="GO:0016853">
    <property type="term" value="F:isomerase activity"/>
    <property type="evidence" value="ECO:0007669"/>
    <property type="project" value="UniProtKB-KW"/>
</dbReference>
<feature type="domain" description="KARI C-terminal knotted" evidence="15">
    <location>
        <begin position="209"/>
        <end position="340"/>
    </location>
</feature>
<comment type="cofactor">
    <cofactor evidence="12">
        <name>Mg(2+)</name>
        <dbReference type="ChEBI" id="CHEBI:18420"/>
    </cofactor>
    <text evidence="12">Binds 2 magnesium ions per subunit.</text>
</comment>
<comment type="caution">
    <text evidence="13">Lacks conserved residue(s) required for the propagation of feature annotation.</text>
</comment>
<dbReference type="InterPro" id="IPR013328">
    <property type="entry name" value="6PGD_dom2"/>
</dbReference>
<dbReference type="FunFam" id="3.40.50.720:FF:000043">
    <property type="entry name" value="Ketol-acid reductoisomerase (NADP(+))"/>
    <property type="match status" value="1"/>
</dbReference>
<feature type="binding site" evidence="12 13">
    <location>
        <position position="393"/>
    </location>
    <ligand>
        <name>Mg(2+)</name>
        <dbReference type="ChEBI" id="CHEBI:18420"/>
        <label>2</label>
    </ligand>
</feature>
<dbReference type="Gene3D" id="3.40.50.720">
    <property type="entry name" value="NAD(P)-binding Rossmann-like Domain"/>
    <property type="match status" value="1"/>
</dbReference>
<dbReference type="GO" id="GO:0000287">
    <property type="term" value="F:magnesium ion binding"/>
    <property type="evidence" value="ECO:0007669"/>
    <property type="project" value="UniProtKB-UniRule"/>
</dbReference>
<dbReference type="STRING" id="1195763.ABT56_04485"/>
<comment type="caution">
    <text evidence="16">The sequence shown here is derived from an EMBL/GenBank/DDBJ whole genome shotgun (WGS) entry which is preliminary data.</text>
</comment>
<dbReference type="Proteomes" id="UP000036097">
    <property type="component" value="Unassembled WGS sequence"/>
</dbReference>
<reference evidence="16 17" key="1">
    <citation type="submission" date="2015-05" db="EMBL/GenBank/DDBJ databases">
        <title>Photobacterium galathea sp. nov.</title>
        <authorList>
            <person name="Machado H."/>
            <person name="Gram L."/>
        </authorList>
    </citation>
    <scope>NUCLEOTIDE SEQUENCE [LARGE SCALE GENOMIC DNA]</scope>
    <source>
        <strain evidence="16 17">CGMCC 1.12159</strain>
    </source>
</reference>
<dbReference type="PANTHER" id="PTHR21371">
    <property type="entry name" value="KETOL-ACID REDUCTOISOMERASE, MITOCHONDRIAL"/>
    <property type="match status" value="1"/>
</dbReference>
<keyword evidence="5 12" id="KW-0479">Metal-binding</keyword>
<keyword evidence="4 12" id="KW-0028">Amino-acid biosynthesis</keyword>
<evidence type="ECO:0000256" key="10">
    <source>
        <dbReference type="ARBA" id="ARBA00023304"/>
    </source>
</evidence>
<dbReference type="PANTHER" id="PTHR21371:SF1">
    <property type="entry name" value="KETOL-ACID REDUCTOISOMERASE, MITOCHONDRIAL"/>
    <property type="match status" value="1"/>
</dbReference>
<dbReference type="EMBL" id="LDOT01000004">
    <property type="protein sequence ID" value="KLV07838.1"/>
    <property type="molecule type" value="Genomic_DNA"/>
</dbReference>
<dbReference type="EC" id="1.1.1.86" evidence="12"/>
<dbReference type="UniPathway" id="UPA00047">
    <property type="reaction ID" value="UER00056"/>
</dbReference>
<keyword evidence="10 12" id="KW-0100">Branched-chain amino acid biosynthesis</keyword>
<dbReference type="PROSITE" id="PS51851">
    <property type="entry name" value="KARI_C"/>
    <property type="match status" value="2"/>
</dbReference>
<evidence type="ECO:0000256" key="5">
    <source>
        <dbReference type="ARBA" id="ARBA00022723"/>
    </source>
</evidence>
<dbReference type="Pfam" id="PF01450">
    <property type="entry name" value="KARI_C"/>
    <property type="match status" value="2"/>
</dbReference>
<feature type="binding site" evidence="12">
    <location>
        <begin position="45"/>
        <end position="48"/>
    </location>
    <ligand>
        <name>NADP(+)</name>
        <dbReference type="ChEBI" id="CHEBI:58349"/>
    </ligand>
</feature>
<name>A0A0J1H817_9GAMM</name>
<keyword evidence="16" id="KW-0413">Isomerase</keyword>
<keyword evidence="7 12" id="KW-0460">Magnesium</keyword>
<dbReference type="NCBIfam" id="NF003557">
    <property type="entry name" value="PRK05225.1"/>
    <property type="match status" value="1"/>
</dbReference>
<dbReference type="InterPro" id="IPR036291">
    <property type="entry name" value="NAD(P)-bd_dom_sf"/>
</dbReference>
<feature type="binding site" evidence="12">
    <location>
        <position position="76"/>
    </location>
    <ligand>
        <name>NADP(+)</name>
        <dbReference type="ChEBI" id="CHEBI:58349"/>
    </ligand>
</feature>
<dbReference type="Gene3D" id="1.10.1040.10">
    <property type="entry name" value="N-(1-d-carboxylethyl)-l-norvaline Dehydrogenase, domain 2"/>
    <property type="match status" value="1"/>
</dbReference>
<comment type="catalytic activity">
    <reaction evidence="11 12">
        <text>(2R)-2,3-dihydroxy-3-methylbutanoate + NADP(+) = (2S)-2-acetolactate + NADPH + H(+)</text>
        <dbReference type="Rhea" id="RHEA:22068"/>
        <dbReference type="ChEBI" id="CHEBI:15378"/>
        <dbReference type="ChEBI" id="CHEBI:49072"/>
        <dbReference type="ChEBI" id="CHEBI:57783"/>
        <dbReference type="ChEBI" id="CHEBI:58349"/>
        <dbReference type="ChEBI" id="CHEBI:58476"/>
        <dbReference type="EC" id="1.1.1.86"/>
    </reaction>
</comment>
<evidence type="ECO:0000256" key="2">
    <source>
        <dbReference type="ARBA" id="ARBA00004885"/>
    </source>
</evidence>
<evidence type="ECO:0000313" key="16">
    <source>
        <dbReference type="EMBL" id="KLV07838.1"/>
    </source>
</evidence>
<feature type="binding site" evidence="12 13">
    <location>
        <position position="389"/>
    </location>
    <ligand>
        <name>Mg(2+)</name>
        <dbReference type="ChEBI" id="CHEBI:18420"/>
        <label>2</label>
    </ligand>
</feature>
<evidence type="ECO:0000256" key="7">
    <source>
        <dbReference type="ARBA" id="ARBA00022842"/>
    </source>
</evidence>
<dbReference type="SUPFAM" id="SSF51735">
    <property type="entry name" value="NAD(P)-binding Rossmann-fold domains"/>
    <property type="match status" value="1"/>
</dbReference>
<dbReference type="GO" id="GO:0009099">
    <property type="term" value="P:L-valine biosynthetic process"/>
    <property type="evidence" value="ECO:0007669"/>
    <property type="project" value="UniProtKB-UniRule"/>
</dbReference>
<sequence>MANYFNTLNLRQQLDQLGRCRFMDRAEFSAGSDYLKGKKVVIVGCGAQGLNQGLNMRDSGLDVSYALRQAAIDEQRQSYLNAKDNGFEVGSYESLIPLADLVVNLTPDKQHSNVVETVMPLMKQGAALGYSHGFNIVEEGMQVRPDITVVMVAPKCPGTEVREEYKRGFGVPTLIAVHPENDPQGEGLEIAKAWAAGTGGHRAGVLESSFVAEVKSDLMGEQTILCGMLQAGSIVCYERMVAEGVDPAYAGKLLQYGWETVTEALKFGGITHMMDRLSNPAKIKAFELSEELKSLLRPLYNKHMDDIITGEFSRTMMADWAEGDADLLGWRGETAETAFENYPESDITISEQEYFDHGILMVAMVRAGVELAFEAMTASGIIEESAYYESLHELPLIANTIARKRLYEMNVVISDTAEYGNYLFANVATPLLREQFMPKVSADVIGKGLAETGNYVDNQQLIEVNEQIRNHPVEQIGKTLRGYMKDMKQIAVGG</sequence>
<dbReference type="GO" id="GO:0004455">
    <property type="term" value="F:ketol-acid reductoisomerase activity"/>
    <property type="evidence" value="ECO:0007669"/>
    <property type="project" value="UniProtKB-UniRule"/>
</dbReference>
<evidence type="ECO:0000256" key="6">
    <source>
        <dbReference type="ARBA" id="ARBA00022737"/>
    </source>
</evidence>
<feature type="domain" description="KARI C-terminal knotted" evidence="15">
    <location>
        <begin position="345"/>
        <end position="487"/>
    </location>
</feature>
<accession>A0A0J1H817</accession>
<keyword evidence="6" id="KW-0677">Repeat</keyword>
<dbReference type="SUPFAM" id="SSF48179">
    <property type="entry name" value="6-phosphogluconate dehydrogenase C-terminal domain-like"/>
    <property type="match status" value="2"/>
</dbReference>
<proteinExistence type="inferred from homology"/>
<evidence type="ECO:0000256" key="1">
    <source>
        <dbReference type="ARBA" id="ARBA00004864"/>
    </source>
</evidence>
<feature type="binding site" evidence="12 13">
    <location>
        <position position="217"/>
    </location>
    <ligand>
        <name>Mg(2+)</name>
        <dbReference type="ChEBI" id="CHEBI:18420"/>
        <label>1</label>
    </ligand>
</feature>
<feature type="binding site" evidence="12">
    <location>
        <begin position="108"/>
        <end position="110"/>
    </location>
    <ligand>
        <name>NADP(+)</name>
        <dbReference type="ChEBI" id="CHEBI:58349"/>
    </ligand>
</feature>
<dbReference type="InterPro" id="IPR000506">
    <property type="entry name" value="KARI_C"/>
</dbReference>
<comment type="catalytic activity">
    <reaction evidence="12">
        <text>(2R,3R)-2,3-dihydroxy-3-methylpentanoate + NADP(+) = (S)-2-ethyl-2-hydroxy-3-oxobutanoate + NADPH + H(+)</text>
        <dbReference type="Rhea" id="RHEA:13493"/>
        <dbReference type="ChEBI" id="CHEBI:15378"/>
        <dbReference type="ChEBI" id="CHEBI:49256"/>
        <dbReference type="ChEBI" id="CHEBI:49258"/>
        <dbReference type="ChEBI" id="CHEBI:57783"/>
        <dbReference type="ChEBI" id="CHEBI:58349"/>
        <dbReference type="EC" id="1.1.1.86"/>
    </reaction>
</comment>
<feature type="binding site" evidence="12 13">
    <location>
        <position position="221"/>
    </location>
    <ligand>
        <name>Mg(2+)</name>
        <dbReference type="ChEBI" id="CHEBI:18420"/>
        <label>1</label>
    </ligand>
</feature>
<comment type="similarity">
    <text evidence="3 12 13">Belongs to the ketol-acid reductoisomerase family.</text>
</comment>
<evidence type="ECO:0000256" key="11">
    <source>
        <dbReference type="ARBA" id="ARBA00049021"/>
    </source>
</evidence>
<dbReference type="GO" id="GO:0005829">
    <property type="term" value="C:cytosol"/>
    <property type="evidence" value="ECO:0007669"/>
    <property type="project" value="TreeGrafter"/>
</dbReference>
<comment type="function">
    <text evidence="12">Involved in the biosynthesis of branched-chain amino acids (BCAA). Catalyzes an alkyl-migration followed by a ketol-acid reduction of (S)-2-acetolactate (S2AL) to yield (R)-2,3-dihydroxy-isovalerate. In the isomerase reaction, S2AL is rearranged via a Mg-dependent methyl migration to produce 3-hydroxy-3-methyl-2-ketobutyrate (HMKB). In the reductase reaction, this 2-ketoacid undergoes a metal-dependent reduction by NADPH to yield (R)-2,3-dihydroxy-isovalerate.</text>
</comment>
<dbReference type="AlphaFoldDB" id="A0A0J1H817"/>
<dbReference type="InterPro" id="IPR013023">
    <property type="entry name" value="KARI"/>
</dbReference>
<feature type="binding site" evidence="12">
    <location>
        <position position="68"/>
    </location>
    <ligand>
        <name>NADP(+)</name>
        <dbReference type="ChEBI" id="CHEBI:58349"/>
    </ligand>
</feature>
<dbReference type="OrthoDB" id="9804088at2"/>
<evidence type="ECO:0000256" key="13">
    <source>
        <dbReference type="PROSITE-ProRule" id="PRU01198"/>
    </source>
</evidence>
<comment type="pathway">
    <text evidence="1 12">Amino-acid biosynthesis; L-valine biosynthesis; L-valine from pyruvate: step 2/4.</text>
</comment>
<gene>
    <name evidence="12" type="primary">ilvC</name>
    <name evidence="16" type="ORF">ABT56_04485</name>
</gene>
<dbReference type="PROSITE" id="PS51850">
    <property type="entry name" value="KARI_N"/>
    <property type="match status" value="1"/>
</dbReference>
<dbReference type="InterPro" id="IPR013116">
    <property type="entry name" value="KARI_N"/>
</dbReference>
<protein>
    <recommendedName>
        <fullName evidence="12">Ketol-acid reductoisomerase (NADP(+))</fullName>
        <shortName evidence="12">KARI</shortName>
        <ecNumber evidence="12">1.1.1.86</ecNumber>
    </recommendedName>
    <alternativeName>
        <fullName evidence="12">Acetohydroxy-acid isomeroreductase</fullName>
        <shortName evidence="12">AHIR</shortName>
    </alternativeName>
    <alternativeName>
        <fullName evidence="12">Alpha-keto-beta-hydroxylacyl reductoisomerase</fullName>
    </alternativeName>
</protein>
<dbReference type="InterPro" id="IPR008927">
    <property type="entry name" value="6-PGluconate_DH-like_C_sf"/>
</dbReference>
<feature type="binding site" evidence="12">
    <location>
        <position position="78"/>
    </location>
    <ligand>
        <name>NADP(+)</name>
        <dbReference type="ChEBI" id="CHEBI:58349"/>
    </ligand>
</feature>
<evidence type="ECO:0000259" key="15">
    <source>
        <dbReference type="PROSITE" id="PS51851"/>
    </source>
</evidence>
<keyword evidence="8 12" id="KW-0521">NADP</keyword>
<dbReference type="UniPathway" id="UPA00049">
    <property type="reaction ID" value="UER00060"/>
</dbReference>
<feature type="binding site" evidence="12 13">
    <location>
        <position position="217"/>
    </location>
    <ligand>
        <name>Mg(2+)</name>
        <dbReference type="ChEBI" id="CHEBI:18420"/>
        <label>2</label>
    </ligand>
</feature>
<dbReference type="HAMAP" id="MF_00435">
    <property type="entry name" value="IlvC"/>
    <property type="match status" value="1"/>
</dbReference>
<evidence type="ECO:0000259" key="14">
    <source>
        <dbReference type="PROSITE" id="PS51850"/>
    </source>
</evidence>
<evidence type="ECO:0000256" key="3">
    <source>
        <dbReference type="ARBA" id="ARBA00010318"/>
    </source>
</evidence>
<evidence type="ECO:0000313" key="17">
    <source>
        <dbReference type="Proteomes" id="UP000036097"/>
    </source>
</evidence>
<comment type="pathway">
    <text evidence="2 12">Amino-acid biosynthesis; L-isoleucine biosynthesis; L-isoleucine from 2-oxobutanoate: step 2/4.</text>
</comment>
<keyword evidence="9 12" id="KW-0560">Oxidoreductase</keyword>
<organism evidence="16 17">
    <name type="scientific">Photobacterium aquae</name>
    <dbReference type="NCBI Taxonomy" id="1195763"/>
    <lineage>
        <taxon>Bacteria</taxon>
        <taxon>Pseudomonadati</taxon>
        <taxon>Pseudomonadota</taxon>
        <taxon>Gammaproteobacteria</taxon>
        <taxon>Vibrionales</taxon>
        <taxon>Vibrionaceae</taxon>
        <taxon>Photobacterium</taxon>
    </lineage>
</organism>
<dbReference type="GO" id="GO:0009097">
    <property type="term" value="P:isoleucine biosynthetic process"/>
    <property type="evidence" value="ECO:0007669"/>
    <property type="project" value="UniProtKB-UniRule"/>
</dbReference>
<dbReference type="PATRIC" id="fig|1195763.3.peg.952"/>